<feature type="domain" description="MucBP" evidence="3">
    <location>
        <begin position="238"/>
        <end position="304"/>
    </location>
</feature>
<evidence type="ECO:0000259" key="3">
    <source>
        <dbReference type="Pfam" id="PF06458"/>
    </source>
</evidence>
<sequence>MKKIMLTLVSVILVFVGLQAQVYAISEHEYDMTDSLRLIDKGTSDLNGYGTFTHTGSSYFNKQYKYMLLTKTSTIVNTSNSTMKAQLYLPYYYAYGLNDTDNTSYVGIGYPANWNSESNKFLFDNYVSNGAFINSYDSDIVSLNYPLRKDLKNSEYFIDDLVYQQGELADWSQSVPVVRQLASESPDDTVIAFDMGTLAPGESKTFSYVIKSYGLQHYSGVSGVDFITYLRFEVAAKPVMVHYVDQFGNTIADDSIINGNGEQLVNETYNTIAKDIDGYQLIETTDNTSGTLSDQEQTVTYTYQKVDKPVNGEVTVNYKDIDGNALCDAIILSDVVGATYKTDARTFSGWTLKTVEGNAEGIYAAEPQQVSYIYEPEAATNSEIGMLPNTGNNHDFNIVSGAGTFIIAGAVLAIMYFKRK</sequence>
<organism evidence="4 5">
    <name type="scientific">Culicoidibacter larvae</name>
    <dbReference type="NCBI Taxonomy" id="2579976"/>
    <lineage>
        <taxon>Bacteria</taxon>
        <taxon>Bacillati</taxon>
        <taxon>Bacillota</taxon>
        <taxon>Culicoidibacteria</taxon>
        <taxon>Culicoidibacterales</taxon>
        <taxon>Culicoidibacteraceae</taxon>
        <taxon>Culicoidibacter</taxon>
    </lineage>
</organism>
<evidence type="ECO:0000313" key="4">
    <source>
        <dbReference type="EMBL" id="TLG71517.1"/>
    </source>
</evidence>
<protein>
    <recommendedName>
        <fullName evidence="3">MucBP domain-containing protein</fullName>
    </recommendedName>
</protein>
<dbReference type="OrthoDB" id="2243937at2"/>
<keyword evidence="2" id="KW-1133">Transmembrane helix</keyword>
<dbReference type="EMBL" id="VBWP01000011">
    <property type="protein sequence ID" value="TLG71517.1"/>
    <property type="molecule type" value="Genomic_DNA"/>
</dbReference>
<name>A0A5R8Q7Z2_9FIRM</name>
<dbReference type="InterPro" id="IPR009459">
    <property type="entry name" value="MucBP_dom"/>
</dbReference>
<accession>A0A5R8Q7Z2</accession>
<dbReference type="RefSeq" id="WP_138192144.1">
    <property type="nucleotide sequence ID" value="NZ_VBWP01000011.1"/>
</dbReference>
<dbReference type="Proteomes" id="UP000306912">
    <property type="component" value="Unassembled WGS sequence"/>
</dbReference>
<comment type="caution">
    <text evidence="4">The sequence shown here is derived from an EMBL/GenBank/DDBJ whole genome shotgun (WGS) entry which is preliminary data.</text>
</comment>
<dbReference type="InParanoid" id="A0A5R8Q7Z2"/>
<feature type="domain" description="MucBP" evidence="3">
    <location>
        <begin position="314"/>
        <end position="375"/>
    </location>
</feature>
<keyword evidence="1" id="KW-0677">Repeat</keyword>
<gene>
    <name evidence="4" type="ORF">FEZ08_10505</name>
</gene>
<dbReference type="AlphaFoldDB" id="A0A5R8Q7Z2"/>
<dbReference type="Gene3D" id="3.10.20.320">
    <property type="entry name" value="Putative peptidoglycan bound protein (lpxtg motif)"/>
    <property type="match status" value="2"/>
</dbReference>
<evidence type="ECO:0000256" key="2">
    <source>
        <dbReference type="SAM" id="Phobius"/>
    </source>
</evidence>
<keyword evidence="2" id="KW-0472">Membrane</keyword>
<evidence type="ECO:0000313" key="5">
    <source>
        <dbReference type="Proteomes" id="UP000306912"/>
    </source>
</evidence>
<feature type="transmembrane region" description="Helical" evidence="2">
    <location>
        <begin position="396"/>
        <end position="417"/>
    </location>
</feature>
<reference evidence="4 5" key="1">
    <citation type="submission" date="2019-05" db="EMBL/GenBank/DDBJ databases">
        <title>Culicoidintestinum kansasii gen. nov., sp. nov. from the gastrointestinal tract of the biting midge, Culicoides sonorensis.</title>
        <authorList>
            <person name="Neupane S."/>
            <person name="Ghosh A."/>
            <person name="Gunther S."/>
            <person name="Martin K."/>
            <person name="Zurek L."/>
        </authorList>
    </citation>
    <scope>NUCLEOTIDE SEQUENCE [LARGE SCALE GENOMIC DNA]</scope>
    <source>
        <strain evidence="4 5">CS-1</strain>
    </source>
</reference>
<dbReference type="Pfam" id="PF06458">
    <property type="entry name" value="MucBP"/>
    <property type="match status" value="2"/>
</dbReference>
<proteinExistence type="predicted"/>
<evidence type="ECO:0000256" key="1">
    <source>
        <dbReference type="ARBA" id="ARBA00022737"/>
    </source>
</evidence>
<keyword evidence="5" id="KW-1185">Reference proteome</keyword>
<keyword evidence="2" id="KW-0812">Transmembrane</keyword>